<dbReference type="Gene3D" id="3.30.830.10">
    <property type="entry name" value="Metalloenzyme, LuxS/M16 peptidase-like"/>
    <property type="match status" value="4"/>
</dbReference>
<evidence type="ECO:0000256" key="5">
    <source>
        <dbReference type="ARBA" id="ARBA00017565"/>
    </source>
</evidence>
<keyword evidence="10" id="KW-0482">Metalloprotease</keyword>
<evidence type="ECO:0000259" key="17">
    <source>
        <dbReference type="Pfam" id="PF16187"/>
    </source>
</evidence>
<dbReference type="Pfam" id="PF22456">
    <property type="entry name" value="PqqF-like_C_4"/>
    <property type="match status" value="1"/>
</dbReference>
<dbReference type="OrthoDB" id="9811314at2"/>
<evidence type="ECO:0000256" key="11">
    <source>
        <dbReference type="ARBA" id="ARBA00029597"/>
    </source>
</evidence>
<dbReference type="EMBL" id="CP013650">
    <property type="protein sequence ID" value="ALS99803.1"/>
    <property type="molecule type" value="Genomic_DNA"/>
</dbReference>
<dbReference type="RefSeq" id="WP_062482877.1">
    <property type="nucleotide sequence ID" value="NZ_CP013650.1"/>
</dbReference>
<dbReference type="Pfam" id="PF05193">
    <property type="entry name" value="Peptidase_M16_C"/>
    <property type="match status" value="1"/>
</dbReference>
<dbReference type="InterPro" id="IPR011249">
    <property type="entry name" value="Metalloenz_LuxS/M16"/>
</dbReference>
<feature type="chain" id="PRO_5006831961" description="Protease 3" evidence="14">
    <location>
        <begin position="22"/>
        <end position="911"/>
    </location>
</feature>
<protein>
    <recommendedName>
        <fullName evidence="5">Protease 3</fullName>
        <ecNumber evidence="4">3.4.24.55</ecNumber>
    </recommendedName>
    <alternativeName>
        <fullName evidence="13">Pitrilysin</fullName>
    </alternativeName>
    <alternativeName>
        <fullName evidence="12">Protease III</fullName>
    </alternativeName>
    <alternativeName>
        <fullName evidence="11">Protease pi</fullName>
    </alternativeName>
</protein>
<comment type="cofactor">
    <cofactor evidence="1">
        <name>Zn(2+)</name>
        <dbReference type="ChEBI" id="CHEBI:29105"/>
    </cofactor>
</comment>
<evidence type="ECO:0000256" key="9">
    <source>
        <dbReference type="ARBA" id="ARBA00022833"/>
    </source>
</evidence>
<dbReference type="EC" id="3.4.24.55" evidence="4"/>
<keyword evidence="14" id="KW-0732">Signal</keyword>
<dbReference type="Proteomes" id="UP000068447">
    <property type="component" value="Chromosome"/>
</dbReference>
<evidence type="ECO:0000256" key="12">
    <source>
        <dbReference type="ARBA" id="ARBA00031184"/>
    </source>
</evidence>
<feature type="domain" description="Peptidase M16 middle/third" evidence="17">
    <location>
        <begin position="400"/>
        <end position="646"/>
    </location>
</feature>
<comment type="function">
    <text evidence="2">Endopeptidase that degrades small peptides of less than 7 kDa, such as glucagon and insulin.</text>
</comment>
<accession>A0A0U2QQ28</accession>
<organism evidence="19 20">
    <name type="scientific">Lacimicrobium alkaliphilum</name>
    <dbReference type="NCBI Taxonomy" id="1526571"/>
    <lineage>
        <taxon>Bacteria</taxon>
        <taxon>Pseudomonadati</taxon>
        <taxon>Pseudomonadota</taxon>
        <taxon>Gammaproteobacteria</taxon>
        <taxon>Alteromonadales</taxon>
        <taxon>Alteromonadaceae</taxon>
        <taxon>Lacimicrobium</taxon>
    </lineage>
</organism>
<dbReference type="AlphaFoldDB" id="A0A0U2QQ28"/>
<dbReference type="SUPFAM" id="SSF63411">
    <property type="entry name" value="LuxS/MPP-like metallohydrolase"/>
    <property type="match status" value="4"/>
</dbReference>
<evidence type="ECO:0000256" key="1">
    <source>
        <dbReference type="ARBA" id="ARBA00001947"/>
    </source>
</evidence>
<dbReference type="InterPro" id="IPR054734">
    <property type="entry name" value="PqqF-like_C_4"/>
</dbReference>
<evidence type="ECO:0000259" key="18">
    <source>
        <dbReference type="Pfam" id="PF22456"/>
    </source>
</evidence>
<dbReference type="InterPro" id="IPR011765">
    <property type="entry name" value="Pept_M16_N"/>
</dbReference>
<evidence type="ECO:0000256" key="4">
    <source>
        <dbReference type="ARBA" id="ARBA00012449"/>
    </source>
</evidence>
<dbReference type="InterPro" id="IPR007863">
    <property type="entry name" value="Peptidase_M16_C"/>
</dbReference>
<keyword evidence="8" id="KW-0378">Hydrolase</keyword>
<evidence type="ECO:0000256" key="10">
    <source>
        <dbReference type="ARBA" id="ARBA00023049"/>
    </source>
</evidence>
<reference evidence="19 20" key="1">
    <citation type="submission" date="2015-12" db="EMBL/GenBank/DDBJ databases">
        <title>Complete genome of Lacimicrobium alkaliphilum KCTC 32984.</title>
        <authorList>
            <person name="Kim S.-G."/>
            <person name="Lee Y.-J."/>
        </authorList>
    </citation>
    <scope>NUCLEOTIDE SEQUENCE [LARGE SCALE GENOMIC DNA]</scope>
    <source>
        <strain evidence="19 20">YelD216</strain>
    </source>
</reference>
<dbReference type="PANTHER" id="PTHR43690">
    <property type="entry name" value="NARDILYSIN"/>
    <property type="match status" value="1"/>
</dbReference>
<evidence type="ECO:0000256" key="8">
    <source>
        <dbReference type="ARBA" id="ARBA00022801"/>
    </source>
</evidence>
<dbReference type="GO" id="GO:0006508">
    <property type="term" value="P:proteolysis"/>
    <property type="evidence" value="ECO:0007669"/>
    <property type="project" value="UniProtKB-KW"/>
</dbReference>
<dbReference type="PROSITE" id="PS51257">
    <property type="entry name" value="PROKAR_LIPOPROTEIN"/>
    <property type="match status" value="1"/>
</dbReference>
<evidence type="ECO:0000313" key="20">
    <source>
        <dbReference type="Proteomes" id="UP000068447"/>
    </source>
</evidence>
<evidence type="ECO:0000256" key="13">
    <source>
        <dbReference type="ARBA" id="ARBA00033450"/>
    </source>
</evidence>
<feature type="domain" description="Peptidase M16 N-terminal" evidence="15">
    <location>
        <begin position="49"/>
        <end position="166"/>
    </location>
</feature>
<feature type="domain" description="Coenzyme PQQ synthesis protein F-like C-terminal lobe" evidence="18">
    <location>
        <begin position="760"/>
        <end position="856"/>
    </location>
</feature>
<sequence length="911" mass="103471">MRSFIHIFAVVIFVSLAGCQAQSTKYSSPTKGVSDPAEYGSLELENGMRVLLVSDSALTKAYGSMSVRAGYFQDPDSIPGLAHLYEHMLSKGTQKYPDPAEYKQFLADHGGRSNASTSALRTNYYFQVAGTSFEEALARFAWQFIQPLIPQSLVYKERHAVEAEFRMKFHDAYRRKREVWRTAFAPEHPYRKFSTGNLSTLVDKPEISLSQALRDFGHDYYCAPRMALVMAAPLPLEQLKVMADKYFSAVPSMCGKTLAQTVAPYVEVPDGKLINIQTLRKRSRITLSFVVPDNLRIRRAMIGDYISWLVEGHNPKGLEQHLKDKGWIKGLSVSQPVLDDQHRFFNLTLRFTARGWKQQAEALQITWQYLDVIKQQVSATHFNDTFASLRHAEFNQDARHKSSAEIRELADQVLFYPVSEALVINQIPGNYDAQSMQIWLNALTPANTLLIREHPALPVGQLEPYYQTRFGVQHPFMLSAPKSVETDFSLPDLPRYFAEHSEPPEELKTGCRQLATAFESCVLPTQERDSRYASINLYLDTDIQSTERFVLNPLYLRRLKHRLTPMIAEADSAGLDVELAETQRGWRISISGYSGDRVALYRDILAMVSSPALDDSAVSLTLESYRSQLSQRKHQRLRTQTLQILNTELGLDIPTHDALRYLENFSEKRYQAFVQGYFKRARLTATYFGHVSEQEKVSLDSLFATFSGNIEIALRSQSHRWDGTTTMGLHRISLEGPDNAVRLMILPDTGKIEEHAITELVGAMMTAPFFHQLRTEEQLGYSVSAKAYSKFGYPYLGYYVQSVDTEPEQLMARVILFNQWFITYLDSLTASQFNTVKHSLADSLQQTYTNADSEADARRAHLRYGWAENHLKQLQQQILLMSLDEFRAHVSSLLSKPLIGVLAKGATAQDQ</sequence>
<keyword evidence="9" id="KW-0862">Zinc</keyword>
<feature type="domain" description="Peptidase M16 C-terminal" evidence="16">
    <location>
        <begin position="211"/>
        <end position="384"/>
    </location>
</feature>
<comment type="similarity">
    <text evidence="3">Belongs to the peptidase M16 family.</text>
</comment>
<dbReference type="Pfam" id="PF00675">
    <property type="entry name" value="Peptidase_M16"/>
    <property type="match status" value="1"/>
</dbReference>
<dbReference type="GO" id="GO:0004222">
    <property type="term" value="F:metalloendopeptidase activity"/>
    <property type="evidence" value="ECO:0007669"/>
    <property type="project" value="UniProtKB-EC"/>
</dbReference>
<evidence type="ECO:0000256" key="2">
    <source>
        <dbReference type="ARBA" id="ARBA00002184"/>
    </source>
</evidence>
<keyword evidence="6" id="KW-0645">Protease</keyword>
<evidence type="ECO:0000256" key="6">
    <source>
        <dbReference type="ARBA" id="ARBA00022670"/>
    </source>
</evidence>
<evidence type="ECO:0000259" key="15">
    <source>
        <dbReference type="Pfam" id="PF00675"/>
    </source>
</evidence>
<dbReference type="GO" id="GO:0046872">
    <property type="term" value="F:metal ion binding"/>
    <property type="evidence" value="ECO:0007669"/>
    <property type="project" value="UniProtKB-KW"/>
</dbReference>
<evidence type="ECO:0000256" key="3">
    <source>
        <dbReference type="ARBA" id="ARBA00007261"/>
    </source>
</evidence>
<evidence type="ECO:0000256" key="14">
    <source>
        <dbReference type="SAM" id="SignalP"/>
    </source>
</evidence>
<dbReference type="PANTHER" id="PTHR43690:SF18">
    <property type="entry name" value="INSULIN-DEGRADING ENZYME-RELATED"/>
    <property type="match status" value="1"/>
</dbReference>
<evidence type="ECO:0000313" key="19">
    <source>
        <dbReference type="EMBL" id="ALS99803.1"/>
    </source>
</evidence>
<dbReference type="STRING" id="1526571.AT746_17040"/>
<keyword evidence="7" id="KW-0479">Metal-binding</keyword>
<name>A0A0U2QQ28_9ALTE</name>
<gene>
    <name evidence="19" type="ORF">AT746_17040</name>
</gene>
<dbReference type="InterPro" id="IPR032632">
    <property type="entry name" value="Peptidase_M16_M"/>
</dbReference>
<keyword evidence="20" id="KW-1185">Reference proteome</keyword>
<dbReference type="FunFam" id="3.30.830.10:FF:000012">
    <property type="entry name" value="Protease 3"/>
    <property type="match status" value="1"/>
</dbReference>
<dbReference type="KEGG" id="lal:AT746_17040"/>
<dbReference type="InterPro" id="IPR050626">
    <property type="entry name" value="Peptidase_M16"/>
</dbReference>
<dbReference type="Pfam" id="PF16187">
    <property type="entry name" value="Peptidase_M16_M"/>
    <property type="match status" value="1"/>
</dbReference>
<evidence type="ECO:0000256" key="7">
    <source>
        <dbReference type="ARBA" id="ARBA00022723"/>
    </source>
</evidence>
<proteinExistence type="inferred from homology"/>
<evidence type="ECO:0000259" key="16">
    <source>
        <dbReference type="Pfam" id="PF05193"/>
    </source>
</evidence>
<feature type="signal peptide" evidence="14">
    <location>
        <begin position="1"/>
        <end position="21"/>
    </location>
</feature>